<dbReference type="Pfam" id="PF11905">
    <property type="entry name" value="DUF3425"/>
    <property type="match status" value="1"/>
</dbReference>
<evidence type="ECO:0000313" key="1">
    <source>
        <dbReference type="EMBL" id="KAF9888232.1"/>
    </source>
</evidence>
<dbReference type="PANTHER" id="PTHR37012:SF7">
    <property type="entry name" value="B-ZIP TRANSCRIPTION FACTOR (EUROFUNG)-RELATED"/>
    <property type="match status" value="1"/>
</dbReference>
<reference evidence="1" key="2">
    <citation type="submission" date="2020-02" db="EMBL/GenBank/DDBJ databases">
        <authorList>
            <person name="Gilchrist C.L.M."/>
            <person name="Chooi Y.-H."/>
        </authorList>
    </citation>
    <scope>NUCLEOTIDE SEQUENCE</scope>
    <source>
        <strain evidence="1">MST-FP2251</strain>
    </source>
</reference>
<proteinExistence type="predicted"/>
<dbReference type="Proteomes" id="UP001194746">
    <property type="component" value="Unassembled WGS sequence"/>
</dbReference>
<reference evidence="1" key="1">
    <citation type="journal article" date="2019" name="Beilstein J. Org. Chem.">
        <title>Nanangenines: drimane sesquiterpenoids as the dominant metabolite cohort of a novel Australian fungus, Aspergillus nanangensis.</title>
        <authorList>
            <person name="Lacey H.J."/>
            <person name="Gilchrist C.L.M."/>
            <person name="Crombie A."/>
            <person name="Kalaitzis J.A."/>
            <person name="Vuong D."/>
            <person name="Rutledge P.J."/>
            <person name="Turner P."/>
            <person name="Pitt J.I."/>
            <person name="Lacey E."/>
            <person name="Chooi Y.H."/>
            <person name="Piggott A.M."/>
        </authorList>
    </citation>
    <scope>NUCLEOTIDE SEQUENCE</scope>
    <source>
        <strain evidence="1">MST-FP2251</strain>
    </source>
</reference>
<evidence type="ECO:0000313" key="2">
    <source>
        <dbReference type="Proteomes" id="UP001194746"/>
    </source>
</evidence>
<dbReference type="PANTHER" id="PTHR37012">
    <property type="entry name" value="B-ZIP TRANSCRIPTION FACTOR (EUROFUNG)-RELATED"/>
    <property type="match status" value="1"/>
</dbReference>
<protein>
    <submittedName>
        <fullName evidence="1">Uncharacterized protein</fullName>
    </submittedName>
</protein>
<name>A0AAD4CKZ3_ASPNN</name>
<accession>A0AAD4CKZ3</accession>
<dbReference type="InterPro" id="IPR021833">
    <property type="entry name" value="DUF3425"/>
</dbReference>
<gene>
    <name evidence="1" type="ORF">FE257_009227</name>
</gene>
<dbReference type="EMBL" id="VCAU01000050">
    <property type="protein sequence ID" value="KAF9888232.1"/>
    <property type="molecule type" value="Genomic_DNA"/>
</dbReference>
<organism evidence="1 2">
    <name type="scientific">Aspergillus nanangensis</name>
    <dbReference type="NCBI Taxonomy" id="2582783"/>
    <lineage>
        <taxon>Eukaryota</taxon>
        <taxon>Fungi</taxon>
        <taxon>Dikarya</taxon>
        <taxon>Ascomycota</taxon>
        <taxon>Pezizomycotina</taxon>
        <taxon>Eurotiomycetes</taxon>
        <taxon>Eurotiomycetidae</taxon>
        <taxon>Eurotiales</taxon>
        <taxon>Aspergillaceae</taxon>
        <taxon>Aspergillus</taxon>
        <taxon>Aspergillus subgen. Circumdati</taxon>
    </lineage>
</organism>
<comment type="caution">
    <text evidence="1">The sequence shown here is derived from an EMBL/GenBank/DDBJ whole genome shotgun (WGS) entry which is preliminary data.</text>
</comment>
<keyword evidence="2" id="KW-1185">Reference proteome</keyword>
<dbReference type="AlphaFoldDB" id="A0AAD4CKZ3"/>
<sequence>MAVERQISGSNPIHNFAIARPPSNSTTCFPSTDISVSAFNGGDCDAMNIRDALSEMLCSVHHFNHVQVCRDDQFNQDALIRGVILGWEDLQSRDFTCPLWGILKHIDALLMTHTAIATRLALLRGVHLMLLTRSCPDRPPALPPWFRPRARRNSPNQCSNPNDAISNYFAWPRFRQRLLASNSPRLTNRFWLYFVRNVQFEWPFSPTHTIDIDKDSGKYHFSMNWRNTMDIIQRFTMGPEFFDAYPECSGDMNPRCDL</sequence>